<sequence>MSGGQSLVQVLQQRATVMQSGQIVMVGQIAKPRLGGDASLHLGEECSDGHEGVKLGLVPFPITELDEPQQSSGDLARYQRHGGSRRYRNPAGFFDEALIVLGGRLGPEHERLFGVFA</sequence>
<evidence type="ECO:0000313" key="2">
    <source>
        <dbReference type="Proteomes" id="UP000046680"/>
    </source>
</evidence>
<reference evidence="1 2" key="1">
    <citation type="submission" date="2015-03" db="EMBL/GenBank/DDBJ databases">
        <authorList>
            <consortium name="Pathogen Informatics"/>
        </authorList>
    </citation>
    <scope>NUCLEOTIDE SEQUENCE [LARGE SCALE GENOMIC DNA]</scope>
    <source>
        <strain evidence="1 2">C09601061</strain>
    </source>
</reference>
<gene>
    <name evidence="1" type="ORF">ERS007657_00032</name>
</gene>
<evidence type="ECO:0000313" key="1">
    <source>
        <dbReference type="EMBL" id="CFR64356.1"/>
    </source>
</evidence>
<dbReference type="EMBL" id="CGCX01000005">
    <property type="protein sequence ID" value="CFR64356.1"/>
    <property type="molecule type" value="Genomic_DNA"/>
</dbReference>
<accession>A0A654TVG1</accession>
<name>A0A654TVG1_MYCTX</name>
<proteinExistence type="predicted"/>
<dbReference type="AlphaFoldDB" id="A0A654TVG1"/>
<protein>
    <submittedName>
        <fullName evidence="1">Uncharacterized protein</fullName>
    </submittedName>
</protein>
<dbReference type="Proteomes" id="UP000046680">
    <property type="component" value="Unassembled WGS sequence"/>
</dbReference>
<organism evidence="1 2">
    <name type="scientific">Mycobacterium tuberculosis</name>
    <dbReference type="NCBI Taxonomy" id="1773"/>
    <lineage>
        <taxon>Bacteria</taxon>
        <taxon>Bacillati</taxon>
        <taxon>Actinomycetota</taxon>
        <taxon>Actinomycetes</taxon>
        <taxon>Mycobacteriales</taxon>
        <taxon>Mycobacteriaceae</taxon>
        <taxon>Mycobacterium</taxon>
        <taxon>Mycobacterium tuberculosis complex</taxon>
    </lineage>
</organism>